<evidence type="ECO:0000313" key="1">
    <source>
        <dbReference type="EMBL" id="KAJ7334876.1"/>
    </source>
</evidence>
<proteinExistence type="predicted"/>
<comment type="caution">
    <text evidence="1">The sequence shown here is derived from an EMBL/GenBank/DDBJ whole genome shotgun (WGS) entry which is preliminary data.</text>
</comment>
<dbReference type="AlphaFoldDB" id="A0AAD6ZRS1"/>
<gene>
    <name evidence="1" type="ORF">DFH08DRAFT_813911</name>
</gene>
<keyword evidence="2" id="KW-1185">Reference proteome</keyword>
<protein>
    <submittedName>
        <fullName evidence="1">Uncharacterized protein</fullName>
    </submittedName>
</protein>
<dbReference type="Proteomes" id="UP001218218">
    <property type="component" value="Unassembled WGS sequence"/>
</dbReference>
<sequence length="106" mass="11937">MSSPHVYDTPELVDLLAIAELAMERDCGRARYPALLFSALKALFIWTVPSSDAKKKGHLSTYIVAEEARSAIIDAFPARKQFLIEKMHSSCRRIHFGFAELRLGSR</sequence>
<organism evidence="1 2">
    <name type="scientific">Mycena albidolilacea</name>
    <dbReference type="NCBI Taxonomy" id="1033008"/>
    <lineage>
        <taxon>Eukaryota</taxon>
        <taxon>Fungi</taxon>
        <taxon>Dikarya</taxon>
        <taxon>Basidiomycota</taxon>
        <taxon>Agaricomycotina</taxon>
        <taxon>Agaricomycetes</taxon>
        <taxon>Agaricomycetidae</taxon>
        <taxon>Agaricales</taxon>
        <taxon>Marasmiineae</taxon>
        <taxon>Mycenaceae</taxon>
        <taxon>Mycena</taxon>
    </lineage>
</organism>
<accession>A0AAD6ZRS1</accession>
<name>A0AAD6ZRS1_9AGAR</name>
<reference evidence="1" key="1">
    <citation type="submission" date="2023-03" db="EMBL/GenBank/DDBJ databases">
        <title>Massive genome expansion in bonnet fungi (Mycena s.s.) driven by repeated elements and novel gene families across ecological guilds.</title>
        <authorList>
            <consortium name="Lawrence Berkeley National Laboratory"/>
            <person name="Harder C.B."/>
            <person name="Miyauchi S."/>
            <person name="Viragh M."/>
            <person name="Kuo A."/>
            <person name="Thoen E."/>
            <person name="Andreopoulos B."/>
            <person name="Lu D."/>
            <person name="Skrede I."/>
            <person name="Drula E."/>
            <person name="Henrissat B."/>
            <person name="Morin E."/>
            <person name="Kohler A."/>
            <person name="Barry K."/>
            <person name="LaButti K."/>
            <person name="Morin E."/>
            <person name="Salamov A."/>
            <person name="Lipzen A."/>
            <person name="Mereny Z."/>
            <person name="Hegedus B."/>
            <person name="Baldrian P."/>
            <person name="Stursova M."/>
            <person name="Weitz H."/>
            <person name="Taylor A."/>
            <person name="Grigoriev I.V."/>
            <person name="Nagy L.G."/>
            <person name="Martin F."/>
            <person name="Kauserud H."/>
        </authorList>
    </citation>
    <scope>NUCLEOTIDE SEQUENCE</scope>
    <source>
        <strain evidence="1">CBHHK002</strain>
    </source>
</reference>
<evidence type="ECO:0000313" key="2">
    <source>
        <dbReference type="Proteomes" id="UP001218218"/>
    </source>
</evidence>
<dbReference type="EMBL" id="JARIHO010000032">
    <property type="protein sequence ID" value="KAJ7334876.1"/>
    <property type="molecule type" value="Genomic_DNA"/>
</dbReference>